<reference evidence="6" key="1">
    <citation type="journal article" date="2019" name="Int. J. Syst. Evol. Microbiol.">
        <title>The Global Catalogue of Microorganisms (GCM) 10K type strain sequencing project: providing services to taxonomists for standard genome sequencing and annotation.</title>
        <authorList>
            <consortium name="The Broad Institute Genomics Platform"/>
            <consortium name="The Broad Institute Genome Sequencing Center for Infectious Disease"/>
            <person name="Wu L."/>
            <person name="Ma J."/>
        </authorList>
    </citation>
    <scope>NUCLEOTIDE SEQUENCE [LARGE SCALE GENOMIC DNA]</scope>
    <source>
        <strain evidence="6">JCM 18531</strain>
    </source>
</reference>
<keyword evidence="3" id="KW-0472">Membrane</keyword>
<dbReference type="InterPro" id="IPR001789">
    <property type="entry name" value="Sig_transdc_resp-reg_receiver"/>
</dbReference>
<dbReference type="SUPFAM" id="SSF52172">
    <property type="entry name" value="CheY-like"/>
    <property type="match status" value="1"/>
</dbReference>
<dbReference type="RefSeq" id="WP_345519897.1">
    <property type="nucleotide sequence ID" value="NZ_BAABKM010000002.1"/>
</dbReference>
<evidence type="ECO:0000256" key="1">
    <source>
        <dbReference type="ARBA" id="ARBA00022553"/>
    </source>
</evidence>
<dbReference type="Gene3D" id="3.40.50.2300">
    <property type="match status" value="1"/>
</dbReference>
<dbReference type="PANTHER" id="PTHR44591:SF18">
    <property type="entry name" value="REGULATORY PROTEIN"/>
    <property type="match status" value="1"/>
</dbReference>
<keyword evidence="3" id="KW-1133">Transmembrane helix</keyword>
<organism evidence="5 6">
    <name type="scientific">Nocardioides conyzicola</name>
    <dbReference type="NCBI Taxonomy" id="1651781"/>
    <lineage>
        <taxon>Bacteria</taxon>
        <taxon>Bacillati</taxon>
        <taxon>Actinomycetota</taxon>
        <taxon>Actinomycetes</taxon>
        <taxon>Propionibacteriales</taxon>
        <taxon>Nocardioidaceae</taxon>
        <taxon>Nocardioides</taxon>
    </lineage>
</organism>
<keyword evidence="6" id="KW-1185">Reference proteome</keyword>
<evidence type="ECO:0000259" key="4">
    <source>
        <dbReference type="PROSITE" id="PS50110"/>
    </source>
</evidence>
<dbReference type="Proteomes" id="UP001499974">
    <property type="component" value="Unassembled WGS sequence"/>
</dbReference>
<keyword evidence="3" id="KW-0812">Transmembrane</keyword>
<sequence length="262" mass="26794">MAISAATATSTRVWDVLRERELTVAGVLATTVKVTAQQALSQAAGDAARTLASVADALPLPAGGSLDWLSGGLVAAAALANAWTFGLAGVVLLLLLPVGGPVWAGLVPVGTTASGLRSCADWARVRVIRNARDEATADDGGVSMSILIVDDSAPFRELARRILARDGFDVVGTASSSAEALSSVAVLHPQVALVDINLGTDSGFDLARRLDAGQPHRPSVVLMSTHSADEFADLIEASPANGFVPKERLSGDAVRLLVADAG</sequence>
<dbReference type="Pfam" id="PF00072">
    <property type="entry name" value="Response_reg"/>
    <property type="match status" value="1"/>
</dbReference>
<accession>A0ABP8WW52</accession>
<dbReference type="SMART" id="SM00448">
    <property type="entry name" value="REC"/>
    <property type="match status" value="1"/>
</dbReference>
<evidence type="ECO:0000256" key="3">
    <source>
        <dbReference type="SAM" id="Phobius"/>
    </source>
</evidence>
<dbReference type="PANTHER" id="PTHR44591">
    <property type="entry name" value="STRESS RESPONSE REGULATOR PROTEIN 1"/>
    <property type="match status" value="1"/>
</dbReference>
<protein>
    <recommendedName>
        <fullName evidence="4">Response regulatory domain-containing protein</fullName>
    </recommendedName>
</protein>
<evidence type="ECO:0000256" key="2">
    <source>
        <dbReference type="PROSITE-ProRule" id="PRU00169"/>
    </source>
</evidence>
<feature type="modified residue" description="4-aspartylphosphate" evidence="2">
    <location>
        <position position="195"/>
    </location>
</feature>
<evidence type="ECO:0000313" key="6">
    <source>
        <dbReference type="Proteomes" id="UP001499974"/>
    </source>
</evidence>
<keyword evidence="1 2" id="KW-0597">Phosphoprotein</keyword>
<comment type="caution">
    <text evidence="5">The sequence shown here is derived from an EMBL/GenBank/DDBJ whole genome shotgun (WGS) entry which is preliminary data.</text>
</comment>
<dbReference type="InterPro" id="IPR011006">
    <property type="entry name" value="CheY-like_superfamily"/>
</dbReference>
<feature type="transmembrane region" description="Helical" evidence="3">
    <location>
        <begin position="68"/>
        <end position="96"/>
    </location>
</feature>
<evidence type="ECO:0000313" key="5">
    <source>
        <dbReference type="EMBL" id="GAA4696559.1"/>
    </source>
</evidence>
<proteinExistence type="predicted"/>
<name>A0ABP8WW52_9ACTN</name>
<gene>
    <name evidence="5" type="ORF">GCM10023349_10150</name>
</gene>
<dbReference type="PROSITE" id="PS50110">
    <property type="entry name" value="RESPONSE_REGULATORY"/>
    <property type="match status" value="1"/>
</dbReference>
<feature type="domain" description="Response regulatory" evidence="4">
    <location>
        <begin position="145"/>
        <end position="261"/>
    </location>
</feature>
<dbReference type="EMBL" id="BAABKM010000002">
    <property type="protein sequence ID" value="GAA4696559.1"/>
    <property type="molecule type" value="Genomic_DNA"/>
</dbReference>
<dbReference type="InterPro" id="IPR050595">
    <property type="entry name" value="Bact_response_regulator"/>
</dbReference>